<comment type="caution">
    <text evidence="2">The sequence shown here is derived from an EMBL/GenBank/DDBJ whole genome shotgun (WGS) entry which is preliminary data.</text>
</comment>
<feature type="compositionally biased region" description="Low complexity" evidence="1">
    <location>
        <begin position="145"/>
        <end position="155"/>
    </location>
</feature>
<feature type="region of interest" description="Disordered" evidence="1">
    <location>
        <begin position="115"/>
        <end position="168"/>
    </location>
</feature>
<sequence>MWNYGAFNEQPSDEKDQHEQEDASKEQAAAFERELEALFTRLLPNAHTAWRLPRQTSRSSQRYLFVRCPVEHCSCNCLVDMDKGVRALGQTLTAAGWAAADLPAGPVRDVLTRPCPGTSGDAAVEAGGKEPGENANGPQSGGVEDGAAPGTATGARGNGGDAVDGGAGGAVDGREYVDWTDLPRYAQKAIHNKGRWCWFAGGEGDGAFASLRAHLVHEHREEGGLDLARRLLVPGGEEQAPYDGSRYQPNFYVSSYDTEPLPAPDDPRVVELAQELGRLVARHRPEWMQARKWVDDGAVVFGGSNSVELPCPCPGCNAKHVLCMEEAYNSFKVGLRSFISADAVPPGPLQGMVARRPRTCFHGWRNLPSYAQLGFIRAVRWPWFEEEWHTRDPYHGLRAHIRFAHRGDPEAQRIKRELIGDEDAGCMGTMERGVLDALEIVFQVEGRSGTRGAAKTRRAQERREQRRRGSSGSRARQPPGPGGANKST</sequence>
<accession>A0A835TDD9</accession>
<reference evidence="2" key="1">
    <citation type="journal article" date="2020" name="bioRxiv">
        <title>Comparative genomics of Chlamydomonas.</title>
        <authorList>
            <person name="Craig R.J."/>
            <person name="Hasan A.R."/>
            <person name="Ness R.W."/>
            <person name="Keightley P.D."/>
        </authorList>
    </citation>
    <scope>NUCLEOTIDE SEQUENCE</scope>
    <source>
        <strain evidence="2">CCAP 11/173</strain>
    </source>
</reference>
<feature type="region of interest" description="Disordered" evidence="1">
    <location>
        <begin position="447"/>
        <end position="488"/>
    </location>
</feature>
<feature type="compositionally biased region" description="Basic and acidic residues" evidence="1">
    <location>
        <begin position="12"/>
        <end position="26"/>
    </location>
</feature>
<feature type="region of interest" description="Disordered" evidence="1">
    <location>
        <begin position="1"/>
        <end position="26"/>
    </location>
</feature>
<evidence type="ECO:0000256" key="1">
    <source>
        <dbReference type="SAM" id="MobiDB-lite"/>
    </source>
</evidence>
<evidence type="ECO:0000313" key="3">
    <source>
        <dbReference type="Proteomes" id="UP000613740"/>
    </source>
</evidence>
<dbReference type="OrthoDB" id="554977at2759"/>
<dbReference type="Proteomes" id="UP000613740">
    <property type="component" value="Unassembled WGS sequence"/>
</dbReference>
<organism evidence="2 3">
    <name type="scientific">Chlamydomonas schloesseri</name>
    <dbReference type="NCBI Taxonomy" id="2026947"/>
    <lineage>
        <taxon>Eukaryota</taxon>
        <taxon>Viridiplantae</taxon>
        <taxon>Chlorophyta</taxon>
        <taxon>core chlorophytes</taxon>
        <taxon>Chlorophyceae</taxon>
        <taxon>CS clade</taxon>
        <taxon>Chlamydomonadales</taxon>
        <taxon>Chlamydomonadaceae</taxon>
        <taxon>Chlamydomonas</taxon>
    </lineage>
</organism>
<keyword evidence="3" id="KW-1185">Reference proteome</keyword>
<dbReference type="EMBL" id="JAEHOD010000032">
    <property type="protein sequence ID" value="KAG2443063.1"/>
    <property type="molecule type" value="Genomic_DNA"/>
</dbReference>
<gene>
    <name evidence="2" type="ORF">HYH02_009478</name>
</gene>
<feature type="compositionally biased region" description="Gly residues" evidence="1">
    <location>
        <begin position="156"/>
        <end position="168"/>
    </location>
</feature>
<protein>
    <submittedName>
        <fullName evidence="2">Uncharacterized protein</fullName>
    </submittedName>
</protein>
<dbReference type="AlphaFoldDB" id="A0A835TDD9"/>
<proteinExistence type="predicted"/>
<name>A0A835TDD9_9CHLO</name>
<evidence type="ECO:0000313" key="2">
    <source>
        <dbReference type="EMBL" id="KAG2443063.1"/>
    </source>
</evidence>